<dbReference type="SUPFAM" id="SSF47370">
    <property type="entry name" value="Bromodomain"/>
    <property type="match status" value="2"/>
</dbReference>
<dbReference type="OMA" id="WQWNTET"/>
<comment type="caution">
    <text evidence="8">The sequence shown here is derived from an EMBL/GenBank/DDBJ whole genome shotgun (WGS) entry which is preliminary data.</text>
</comment>
<feature type="compositionally biased region" description="Basic residues" evidence="6">
    <location>
        <begin position="1680"/>
        <end position="1697"/>
    </location>
</feature>
<evidence type="ECO:0000256" key="2">
    <source>
        <dbReference type="ARBA" id="ARBA00022737"/>
    </source>
</evidence>
<evidence type="ECO:0000256" key="6">
    <source>
        <dbReference type="SAM" id="MobiDB-lite"/>
    </source>
</evidence>
<dbReference type="Pfam" id="PF25313">
    <property type="entry name" value="BRWD_AD"/>
    <property type="match status" value="1"/>
</dbReference>
<feature type="region of interest" description="Disordered" evidence="6">
    <location>
        <begin position="1482"/>
        <end position="1907"/>
    </location>
</feature>
<feature type="compositionally biased region" description="Polar residues" evidence="6">
    <location>
        <begin position="1346"/>
        <end position="1363"/>
    </location>
</feature>
<feature type="compositionally biased region" description="Polar residues" evidence="6">
    <location>
        <begin position="1608"/>
        <end position="1617"/>
    </location>
</feature>
<evidence type="ECO:0000313" key="8">
    <source>
        <dbReference type="EMBL" id="ODM99229.1"/>
    </source>
</evidence>
<keyword evidence="1 5" id="KW-0853">WD repeat</keyword>
<keyword evidence="9" id="KW-1185">Reference proteome</keyword>
<feature type="region of interest" description="Disordered" evidence="6">
    <location>
        <begin position="648"/>
        <end position="667"/>
    </location>
</feature>
<dbReference type="Gene3D" id="2.130.10.10">
    <property type="entry name" value="YVTN repeat-like/Quinoprotein amine dehydrogenase"/>
    <property type="match status" value="2"/>
</dbReference>
<keyword evidence="2" id="KW-0677">Repeat</keyword>
<feature type="compositionally biased region" description="Polar residues" evidence="6">
    <location>
        <begin position="794"/>
        <end position="803"/>
    </location>
</feature>
<dbReference type="Proteomes" id="UP000094527">
    <property type="component" value="Unassembled WGS sequence"/>
</dbReference>
<dbReference type="CDD" id="cd00200">
    <property type="entry name" value="WD40"/>
    <property type="match status" value="1"/>
</dbReference>
<evidence type="ECO:0000256" key="5">
    <source>
        <dbReference type="PROSITE-ProRule" id="PRU00221"/>
    </source>
</evidence>
<dbReference type="GO" id="GO:0006357">
    <property type="term" value="P:regulation of transcription by RNA polymerase II"/>
    <property type="evidence" value="ECO:0007669"/>
    <property type="project" value="TreeGrafter"/>
</dbReference>
<dbReference type="PRINTS" id="PR00503">
    <property type="entry name" value="BROMODOMAIN"/>
</dbReference>
<feature type="domain" description="Bromo" evidence="7">
    <location>
        <begin position="1204"/>
        <end position="1274"/>
    </location>
</feature>
<dbReference type="PANTHER" id="PTHR16266:SF17">
    <property type="entry name" value="BRWD3"/>
    <property type="match status" value="1"/>
</dbReference>
<dbReference type="InterPro" id="IPR011044">
    <property type="entry name" value="Quino_amine_DH_bsu"/>
</dbReference>
<feature type="repeat" description="WD" evidence="5">
    <location>
        <begin position="338"/>
        <end position="372"/>
    </location>
</feature>
<dbReference type="InterPro" id="IPR052060">
    <property type="entry name" value="Bromo_WD_repeat"/>
</dbReference>
<feature type="repeat" description="WD" evidence="5">
    <location>
        <begin position="190"/>
        <end position="231"/>
    </location>
</feature>
<dbReference type="InterPro" id="IPR001680">
    <property type="entry name" value="WD40_rpt"/>
</dbReference>
<evidence type="ECO:0000256" key="3">
    <source>
        <dbReference type="ARBA" id="ARBA00023117"/>
    </source>
</evidence>
<protein>
    <submittedName>
        <fullName evidence="8">PH-interacting protein</fullName>
    </submittedName>
</protein>
<feature type="repeat" description="WD" evidence="5">
    <location>
        <begin position="438"/>
        <end position="480"/>
    </location>
</feature>
<dbReference type="FunFam" id="1.20.920.10:FF:000066">
    <property type="entry name" value="Transcription initiation factor TFIID subunit 1"/>
    <property type="match status" value="2"/>
</dbReference>
<dbReference type="GO" id="GO:0005634">
    <property type="term" value="C:nucleus"/>
    <property type="evidence" value="ECO:0007669"/>
    <property type="project" value="TreeGrafter"/>
</dbReference>
<keyword evidence="3 4" id="KW-0103">Bromodomain</keyword>
<sequence>MYCSQFNHIGPNHLPKLLELCVKAADAKCPTSVSINKSLLSSSTLSLLSRASGPAGKSTECSWSRRHGQVAALRPQKEKRILNPVQSVLDQSVGGTRMNHSLIRPDFYERLQLSCSTLGHLSAVYCVLFDMTGKYIFTVSYKYNMMLVIWYLISVFNVPSSCGMFQFCKGADDNLVKIWSALDGRLLATLRGASSEITDLAVNSENTLLAAGSCDKLIRVWCLRSCAPIAVLNSHSGSVTSLFFCPIPRSRLPLAYLASTSTDGSCAFWGFTEHAETGHVEFQPRPTLYQERMRPGHAQMICSSFSPGGIFMAAGSADNNVRVYNMLGHDGPERILEVEVHTDRVDSISWAHEGLRFVSGSKDGTAMIWRFEKAEWRWYRLLCAQIPRSNVVYQDDPKRRPRVTMVAWNSDDSLVLTAVSDSLIKVWDSKTGEFVRVLDAHQDEAYVIESHPFNPRLVCTAGHDGRVIIWDIGTLDQEQKGRVIFQHHNQLDQGQGHGAVFDCKWAPDGLALAATDSHGHLLIFTTQSKDAAKFSKLPKEMFFHTDYRPLTRDAMTHEVLDEQTQVPPHLMPPPFLVDMEGNPYPPNLQRLVPGREKCREEQLVPNVAIGNGGFQEVIEGLPHNPRSNIDAMIEQLAVQQGVLGENRNAVPVPRLSGGNNQNETERRGLGLRRSGDVEGVRQSTGNWQRGNYGFPERKVIMPLSRGMLAVSEDSRQGLAELEDSFYKEENSKRSASGAHLQISTVDASGREARSRRVRRLALEAAERRRQGGGQPNIIETEGVARPNPRPQVEISVNQQSSRRSIPIVNRGAVPVARRQNARPPRSRFNVRRMFEDRGAQNESDIENMEIPSEEDSSDEVSLTNSSSSSSDDDSESDWGGGGNATKEAENRKRPTAEGSRKSARKSNAASPQSEANAESDDEPTPGPSTAATSSPSKADRNKPRRARNKVDYGSGLEEVPTLYRPSEWLGEVFPKRSPYFPQLGDDLVYYREGHEAYVNKVEKENVYAVPKKLKKILPYLQHPDLEAAVPVRVVNMKFDLEPPRLVGLKLAVTDWESGELTGTNLFVRYHDIPDVVDFLILRQVHDKYIRHNWNPGDRCISMSIDKLWWVGTVSGFVSKEEPFSQSKFMCYNITWDNDGAEKMSPWDMDIITDSFEIPPDAEAVPASDEDLRSGLYEATSTDWPPYGHQDAQCAKISRLIEQVMGLAISEAFLTPVDINRYPEYAISIEYPIDLSTIKARLDNRFYRRVDALRFDVKYIANNAEKFNRPDSDIVKHARIIRDLCLDLISNPDVQDVNPVYHTIVNNYLHKREAEASAKTGTNNNNTKPDDKNVPSTSKSVKPDRPGTSQQPSTSRRSLRNQGKPSKRIEDSEEEEEEDTRGWKDRCRDLLEKIWQCKDAAPFRVPVNPEEYPDYYQAVDTPMDLQSVKEDLLGGNYSSASDFHKDMNLIFHNSRQYNTDKRSQIYSMTIRLQSMYECQVKPILTSHRSRKKGKSVTSSPSKNLKKRVMPTRGSANSSPRKNPVRNAASKNPYLHYENGGTSDEGNDERRYATRGSNIERGSNSRQLRNKNATPASTTRSVNGHSSRNGFSPPIGSKSTRKVKRYRISSGESLQSHPSNGGGRRAKPAAGSSSRRQRAYAEDEGSDEFEDSDDVPMPHLHAAADNSDDDDYDSDQDASRSSLRRSSRVQKLMGSKRRQQLYDSDDYSYGTRYRGRQLTNYDETQNGSSGDEHASRKKRPRQSSRTRESPPRKLRRQDSSPGKKNVEDEDEEEEEEEEDPDKPGPSSRLLRVTPSTRRTRRSHVEEEEEEEENEDEEEDDDDDEEVGEEGSSDGEEEESPESQRRSSRLKRKPSRHSYSDEDANSSPPRSRKRFTESNGVSRRTTRGNRPDYAEDSESEPDVSTLVSNQKSYMDISRECLTFR</sequence>
<feature type="compositionally biased region" description="Polar residues" evidence="6">
    <location>
        <begin position="1553"/>
        <end position="1588"/>
    </location>
</feature>
<feature type="compositionally biased region" description="Acidic residues" evidence="6">
    <location>
        <begin position="1664"/>
        <end position="1674"/>
    </location>
</feature>
<dbReference type="InterPro" id="IPR057451">
    <property type="entry name" value="BRWD/PHIP_AD"/>
</dbReference>
<dbReference type="GO" id="GO:0007010">
    <property type="term" value="P:cytoskeleton organization"/>
    <property type="evidence" value="ECO:0007669"/>
    <property type="project" value="TreeGrafter"/>
</dbReference>
<dbReference type="InterPro" id="IPR018359">
    <property type="entry name" value="Bromodomain_CS"/>
</dbReference>
<dbReference type="SUPFAM" id="SSF50969">
    <property type="entry name" value="YVTN repeat-like/Quinoprotein amine dehydrogenase"/>
    <property type="match status" value="1"/>
</dbReference>
<dbReference type="EMBL" id="LJIJ01000293">
    <property type="protein sequence ID" value="ODM99229.1"/>
    <property type="molecule type" value="Genomic_DNA"/>
</dbReference>
<dbReference type="Pfam" id="PF00400">
    <property type="entry name" value="WD40"/>
    <property type="match status" value="5"/>
</dbReference>
<dbReference type="GO" id="GO:0008360">
    <property type="term" value="P:regulation of cell shape"/>
    <property type="evidence" value="ECO:0007669"/>
    <property type="project" value="TreeGrafter"/>
</dbReference>
<feature type="compositionally biased region" description="Low complexity" evidence="6">
    <location>
        <begin position="859"/>
        <end position="869"/>
    </location>
</feature>
<dbReference type="OrthoDB" id="10265743at2759"/>
<evidence type="ECO:0000256" key="1">
    <source>
        <dbReference type="ARBA" id="ARBA00022574"/>
    </source>
</evidence>
<dbReference type="STRING" id="48709.A0A1D2N1T2"/>
<dbReference type="PROSITE" id="PS50014">
    <property type="entry name" value="BROMODOMAIN_2"/>
    <property type="match status" value="2"/>
</dbReference>
<feature type="compositionally biased region" description="Acidic residues" evidence="6">
    <location>
        <begin position="1765"/>
        <end position="1778"/>
    </location>
</feature>
<feature type="region of interest" description="Disordered" evidence="6">
    <location>
        <begin position="764"/>
        <end position="952"/>
    </location>
</feature>
<dbReference type="PROSITE" id="PS00633">
    <property type="entry name" value="BROMODOMAIN_1"/>
    <property type="match status" value="1"/>
</dbReference>
<dbReference type="InterPro" id="IPR015943">
    <property type="entry name" value="WD40/YVTN_repeat-like_dom_sf"/>
</dbReference>
<dbReference type="PROSITE" id="PS50082">
    <property type="entry name" value="WD_REPEATS_2"/>
    <property type="match status" value="4"/>
</dbReference>
<feature type="compositionally biased region" description="Basic and acidic residues" evidence="6">
    <location>
        <begin position="886"/>
        <end position="900"/>
    </location>
</feature>
<dbReference type="InterPro" id="IPR001487">
    <property type="entry name" value="Bromodomain"/>
</dbReference>
<dbReference type="Pfam" id="PF00439">
    <property type="entry name" value="Bromodomain"/>
    <property type="match status" value="2"/>
</dbReference>
<accession>A0A1D2N1T2</accession>
<dbReference type="SMART" id="SM00297">
    <property type="entry name" value="BROMO"/>
    <property type="match status" value="2"/>
</dbReference>
<dbReference type="Gene3D" id="1.20.920.10">
    <property type="entry name" value="Bromodomain-like"/>
    <property type="match status" value="2"/>
</dbReference>
<feature type="compositionally biased region" description="Acidic residues" evidence="6">
    <location>
        <begin position="1803"/>
        <end position="1838"/>
    </location>
</feature>
<organism evidence="8 9">
    <name type="scientific">Orchesella cincta</name>
    <name type="common">Springtail</name>
    <name type="synonym">Podura cincta</name>
    <dbReference type="NCBI Taxonomy" id="48709"/>
    <lineage>
        <taxon>Eukaryota</taxon>
        <taxon>Metazoa</taxon>
        <taxon>Ecdysozoa</taxon>
        <taxon>Arthropoda</taxon>
        <taxon>Hexapoda</taxon>
        <taxon>Collembola</taxon>
        <taxon>Entomobryomorpha</taxon>
        <taxon>Entomobryoidea</taxon>
        <taxon>Orchesellidae</taxon>
        <taxon>Orchesellinae</taxon>
        <taxon>Orchesella</taxon>
    </lineage>
</organism>
<feature type="region of interest" description="Disordered" evidence="6">
    <location>
        <begin position="1315"/>
        <end position="1382"/>
    </location>
</feature>
<feature type="compositionally biased region" description="Basic residues" evidence="6">
    <location>
        <begin position="1733"/>
        <end position="1742"/>
    </location>
</feature>
<feature type="repeat" description="WD" evidence="5">
    <location>
        <begin position="403"/>
        <end position="437"/>
    </location>
</feature>
<feature type="compositionally biased region" description="Acidic residues" evidence="6">
    <location>
        <begin position="1640"/>
        <end position="1652"/>
    </location>
</feature>
<dbReference type="PROSITE" id="PS50294">
    <property type="entry name" value="WD_REPEATS_REGION"/>
    <property type="match status" value="3"/>
</dbReference>
<proteinExistence type="predicted"/>
<feature type="compositionally biased region" description="Acidic residues" evidence="6">
    <location>
        <begin position="843"/>
        <end position="858"/>
    </location>
</feature>
<dbReference type="PROSITE" id="PS00678">
    <property type="entry name" value="WD_REPEATS_1"/>
    <property type="match status" value="2"/>
</dbReference>
<feature type="compositionally biased region" description="Polar residues" evidence="6">
    <location>
        <begin position="1715"/>
        <end position="1727"/>
    </location>
</feature>
<dbReference type="PANTHER" id="PTHR16266">
    <property type="entry name" value="WD REPEAT DOMAIN 9"/>
    <property type="match status" value="1"/>
</dbReference>
<feature type="compositionally biased region" description="Low complexity" evidence="6">
    <location>
        <begin position="1784"/>
        <end position="1794"/>
    </location>
</feature>
<feature type="compositionally biased region" description="Low complexity" evidence="6">
    <location>
        <begin position="927"/>
        <end position="936"/>
    </location>
</feature>
<dbReference type="SMART" id="SM00320">
    <property type="entry name" value="WD40"/>
    <property type="match status" value="8"/>
</dbReference>
<gene>
    <name evidence="8" type="ORF">Ocin01_07459</name>
</gene>
<feature type="domain" description="Bromo" evidence="7">
    <location>
        <begin position="1394"/>
        <end position="1464"/>
    </location>
</feature>
<evidence type="ECO:0000313" key="9">
    <source>
        <dbReference type="Proteomes" id="UP000094527"/>
    </source>
</evidence>
<evidence type="ECO:0000256" key="4">
    <source>
        <dbReference type="PROSITE-ProRule" id="PRU00035"/>
    </source>
</evidence>
<name>A0A1D2N1T2_ORCCI</name>
<dbReference type="InterPro" id="IPR019775">
    <property type="entry name" value="WD40_repeat_CS"/>
</dbReference>
<dbReference type="InterPro" id="IPR036427">
    <property type="entry name" value="Bromodomain-like_sf"/>
</dbReference>
<feature type="compositionally biased region" description="Basic residues" evidence="6">
    <location>
        <begin position="1843"/>
        <end position="1853"/>
    </location>
</feature>
<reference evidence="8 9" key="1">
    <citation type="journal article" date="2016" name="Genome Biol. Evol.">
        <title>Gene Family Evolution Reflects Adaptation to Soil Environmental Stressors in the Genome of the Collembolan Orchesella cincta.</title>
        <authorList>
            <person name="Faddeeva-Vakhrusheva A."/>
            <person name="Derks M.F."/>
            <person name="Anvar S.Y."/>
            <person name="Agamennone V."/>
            <person name="Suring W."/>
            <person name="Smit S."/>
            <person name="van Straalen N.M."/>
            <person name="Roelofs D."/>
        </authorList>
    </citation>
    <scope>NUCLEOTIDE SEQUENCE [LARGE SCALE GENOMIC DNA]</scope>
    <source>
        <tissue evidence="8">Mixed pool</tissue>
    </source>
</reference>
<evidence type="ECO:0000259" key="7">
    <source>
        <dbReference type="PROSITE" id="PS50014"/>
    </source>
</evidence>
<dbReference type="CDD" id="cd05529">
    <property type="entry name" value="Bromo_WDR9_I_like"/>
    <property type="match status" value="1"/>
</dbReference>